<reference evidence="1 2" key="1">
    <citation type="submission" date="2017-04" db="EMBL/GenBank/DDBJ databases">
        <title>Novel microbial lineages endemic to geothermal iron-oxide mats fill important gaps in the evolutionary history of Archaea.</title>
        <authorList>
            <person name="Jay Z.J."/>
            <person name="Beam J.P."/>
            <person name="Dlakic M."/>
            <person name="Rusch D.B."/>
            <person name="Kozubal M.A."/>
            <person name="Inskeep W.P."/>
        </authorList>
    </citation>
    <scope>NUCLEOTIDE SEQUENCE [LARGE SCALE GENOMIC DNA]</scope>
    <source>
        <strain evidence="1">OSP_D</strain>
    </source>
</reference>
<evidence type="ECO:0008006" key="3">
    <source>
        <dbReference type="Google" id="ProtNLM"/>
    </source>
</evidence>
<sequence>MVLPLSEREAEIADCVDKVLTEVLGEFAKRAVMITMNEKGITPSDIVKQPDRFMDGLRSVFGSGAGVLEKAFIFEVCKRFRVDTRSVANLSFADLVKRMRNHSEG</sequence>
<gene>
    <name evidence="1" type="ORF">B9Q03_10670</name>
</gene>
<dbReference type="AlphaFoldDB" id="A0A2R6ALY8"/>
<evidence type="ECO:0000313" key="2">
    <source>
        <dbReference type="Proteomes" id="UP000240322"/>
    </source>
</evidence>
<proteinExistence type="predicted"/>
<name>A0A2R6ALY8_9ARCH</name>
<dbReference type="EMBL" id="NEXE01000167">
    <property type="protein sequence ID" value="PSN87372.1"/>
    <property type="molecule type" value="Genomic_DNA"/>
</dbReference>
<protein>
    <recommendedName>
        <fullName evidence="3">Nitrosopumilus output domain-containing protein</fullName>
    </recommendedName>
</protein>
<dbReference type="Proteomes" id="UP000240322">
    <property type="component" value="Unassembled WGS sequence"/>
</dbReference>
<evidence type="ECO:0000313" key="1">
    <source>
        <dbReference type="EMBL" id="PSN87372.1"/>
    </source>
</evidence>
<organism evidence="1 2">
    <name type="scientific">Candidatus Marsarchaeota G2 archaeon OSP_D</name>
    <dbReference type="NCBI Taxonomy" id="1978157"/>
    <lineage>
        <taxon>Archaea</taxon>
        <taxon>Candidatus Marsarchaeota</taxon>
        <taxon>Candidatus Marsarchaeota group 2</taxon>
    </lineage>
</organism>
<accession>A0A2R6ALY8</accession>
<comment type="caution">
    <text evidence="1">The sequence shown here is derived from an EMBL/GenBank/DDBJ whole genome shotgun (WGS) entry which is preliminary data.</text>
</comment>